<gene>
    <name evidence="1" type="ORF">IWW38_004007</name>
</gene>
<keyword evidence="2" id="KW-1185">Reference proteome</keyword>
<reference evidence="1" key="1">
    <citation type="submission" date="2022-07" db="EMBL/GenBank/DDBJ databases">
        <title>Phylogenomic reconstructions and comparative analyses of Kickxellomycotina fungi.</title>
        <authorList>
            <person name="Reynolds N.K."/>
            <person name="Stajich J.E."/>
            <person name="Barry K."/>
            <person name="Grigoriev I.V."/>
            <person name="Crous P."/>
            <person name="Smith M.E."/>
        </authorList>
    </citation>
    <scope>NUCLEOTIDE SEQUENCE</scope>
    <source>
        <strain evidence="1">CBS 190363</strain>
    </source>
</reference>
<evidence type="ECO:0000313" key="2">
    <source>
        <dbReference type="Proteomes" id="UP001139981"/>
    </source>
</evidence>
<protein>
    <submittedName>
        <fullName evidence="1">Uncharacterized protein</fullName>
    </submittedName>
</protein>
<dbReference type="Proteomes" id="UP001139981">
    <property type="component" value="Unassembled WGS sequence"/>
</dbReference>
<sequence>MVCIICYDLLFGSFARDEPGSSDAQGKRRRIAALSCGHTFHLECIGLQVDPYTFVTCPKCKLRNTGPILTLHTDCDMEHVVYGSGISAENRLLHAELLCNSSLDSAEQQEAKYKALEASIARLQAKLDETSAAFKKARIESDAIHVKVTLL</sequence>
<organism evidence="1 2">
    <name type="scientific">Coemansia aciculifera</name>
    <dbReference type="NCBI Taxonomy" id="417176"/>
    <lineage>
        <taxon>Eukaryota</taxon>
        <taxon>Fungi</taxon>
        <taxon>Fungi incertae sedis</taxon>
        <taxon>Zoopagomycota</taxon>
        <taxon>Kickxellomycotina</taxon>
        <taxon>Kickxellomycetes</taxon>
        <taxon>Kickxellales</taxon>
        <taxon>Kickxellaceae</taxon>
        <taxon>Coemansia</taxon>
    </lineage>
</organism>
<name>A0ACC1LZ70_9FUNG</name>
<proteinExistence type="predicted"/>
<accession>A0ACC1LZ70</accession>
<evidence type="ECO:0000313" key="1">
    <source>
        <dbReference type="EMBL" id="KAJ2890668.1"/>
    </source>
</evidence>
<comment type="caution">
    <text evidence="1">The sequence shown here is derived from an EMBL/GenBank/DDBJ whole genome shotgun (WGS) entry which is preliminary data.</text>
</comment>
<dbReference type="EMBL" id="JANBVB010001259">
    <property type="protein sequence ID" value="KAJ2890668.1"/>
    <property type="molecule type" value="Genomic_DNA"/>
</dbReference>